<accession>A0ABS6INJ5</accession>
<evidence type="ECO:0000259" key="5">
    <source>
        <dbReference type="PROSITE" id="PS50850"/>
    </source>
</evidence>
<feature type="transmembrane region" description="Helical" evidence="4">
    <location>
        <begin position="123"/>
        <end position="144"/>
    </location>
</feature>
<reference evidence="6 7" key="1">
    <citation type="submission" date="2021-06" db="EMBL/GenBank/DDBJ databases">
        <authorList>
            <person name="Lee D.H."/>
        </authorList>
    </citation>
    <scope>NUCLEOTIDE SEQUENCE [LARGE SCALE GENOMIC DNA]</scope>
    <source>
        <strain evidence="6 7">MMS21-HV4-11</strain>
    </source>
</reference>
<comment type="caution">
    <text evidence="6">The sequence shown here is derived from an EMBL/GenBank/DDBJ whole genome shotgun (WGS) entry which is preliminary data.</text>
</comment>
<dbReference type="Pfam" id="PF07690">
    <property type="entry name" value="MFS_1"/>
    <property type="match status" value="1"/>
</dbReference>
<evidence type="ECO:0000313" key="7">
    <source>
        <dbReference type="Proteomes" id="UP000727907"/>
    </source>
</evidence>
<feature type="transmembrane region" description="Helical" evidence="4">
    <location>
        <begin position="190"/>
        <end position="208"/>
    </location>
</feature>
<keyword evidence="1 4" id="KW-0812">Transmembrane</keyword>
<proteinExistence type="predicted"/>
<dbReference type="PROSITE" id="PS50850">
    <property type="entry name" value="MFS"/>
    <property type="match status" value="1"/>
</dbReference>
<dbReference type="InterPro" id="IPR011701">
    <property type="entry name" value="MFS"/>
</dbReference>
<feature type="transmembrane region" description="Helical" evidence="4">
    <location>
        <begin position="368"/>
        <end position="390"/>
    </location>
</feature>
<dbReference type="InterPro" id="IPR050327">
    <property type="entry name" value="Proton-linked_MCT"/>
</dbReference>
<dbReference type="RefSeq" id="WP_216960933.1">
    <property type="nucleotide sequence ID" value="NZ_JAHOPB010000001.1"/>
</dbReference>
<feature type="transmembrane region" description="Helical" evidence="4">
    <location>
        <begin position="396"/>
        <end position="417"/>
    </location>
</feature>
<feature type="transmembrane region" description="Helical" evidence="4">
    <location>
        <begin position="306"/>
        <end position="326"/>
    </location>
</feature>
<evidence type="ECO:0000256" key="4">
    <source>
        <dbReference type="SAM" id="Phobius"/>
    </source>
</evidence>
<dbReference type="EMBL" id="JAHOPB010000001">
    <property type="protein sequence ID" value="MBU8874788.1"/>
    <property type="molecule type" value="Genomic_DNA"/>
</dbReference>
<dbReference type="PANTHER" id="PTHR11360">
    <property type="entry name" value="MONOCARBOXYLATE TRANSPORTER"/>
    <property type="match status" value="1"/>
</dbReference>
<protein>
    <submittedName>
        <fullName evidence="6">MFS transporter</fullName>
    </submittedName>
</protein>
<name>A0ABS6INJ5_9HYPH</name>
<keyword evidence="7" id="KW-1185">Reference proteome</keyword>
<evidence type="ECO:0000256" key="2">
    <source>
        <dbReference type="ARBA" id="ARBA00022989"/>
    </source>
</evidence>
<keyword evidence="2 4" id="KW-1133">Transmembrane helix</keyword>
<feature type="transmembrane region" description="Helical" evidence="4">
    <location>
        <begin position="156"/>
        <end position="178"/>
    </location>
</feature>
<evidence type="ECO:0000256" key="1">
    <source>
        <dbReference type="ARBA" id="ARBA00022692"/>
    </source>
</evidence>
<dbReference type="InterPro" id="IPR020846">
    <property type="entry name" value="MFS_dom"/>
</dbReference>
<evidence type="ECO:0000313" key="6">
    <source>
        <dbReference type="EMBL" id="MBU8874788.1"/>
    </source>
</evidence>
<dbReference type="Proteomes" id="UP000727907">
    <property type="component" value="Unassembled WGS sequence"/>
</dbReference>
<feature type="domain" description="Major facilitator superfamily (MFS) profile" evidence="5">
    <location>
        <begin position="32"/>
        <end position="422"/>
    </location>
</feature>
<dbReference type="CDD" id="cd17355">
    <property type="entry name" value="MFS_YcxA_like"/>
    <property type="match status" value="1"/>
</dbReference>
<feature type="transmembrane region" description="Helical" evidence="4">
    <location>
        <begin position="72"/>
        <end position="91"/>
    </location>
</feature>
<organism evidence="6 7">
    <name type="scientific">Reyranella humidisoli</name>
    <dbReference type="NCBI Taxonomy" id="2849149"/>
    <lineage>
        <taxon>Bacteria</taxon>
        <taxon>Pseudomonadati</taxon>
        <taxon>Pseudomonadota</taxon>
        <taxon>Alphaproteobacteria</taxon>
        <taxon>Hyphomicrobiales</taxon>
        <taxon>Reyranellaceae</taxon>
        <taxon>Reyranella</taxon>
    </lineage>
</organism>
<evidence type="ECO:0000256" key="3">
    <source>
        <dbReference type="ARBA" id="ARBA00023136"/>
    </source>
</evidence>
<dbReference type="PANTHER" id="PTHR11360:SF284">
    <property type="entry name" value="EG:103B4.3 PROTEIN-RELATED"/>
    <property type="match status" value="1"/>
</dbReference>
<feature type="transmembrane region" description="Helical" evidence="4">
    <location>
        <begin position="280"/>
        <end position="299"/>
    </location>
</feature>
<keyword evidence="3 4" id="KW-0472">Membrane</keyword>
<gene>
    <name evidence="6" type="ORF">KQ910_13515</name>
</gene>
<feature type="transmembrane region" description="Helical" evidence="4">
    <location>
        <begin position="98"/>
        <end position="117"/>
    </location>
</feature>
<sequence>MRRMQACRASNRLASPLGLVEVGAMGSALPWALVALCFALGVASRSVSDTFVVFVPALQHDFDANRGPVTLIYSFALLVGGTAAPITGWILDRFGLRALTVIGVIAAAGSTALASQASQLWHLYLSLGVMMGFGAASLSGILSSSLIGRWFPADRLGVPLAVSWSASGVGAMATFPAAQYLIDTDGWRHAYLVFTALTALFIPLLLVLPWKKIERGAPGLAKLRESAAPGVTVGEALRDWPFWALTSSFALTSIGIFSLVPQSVVYLLERGMDGPYAARAMAVAGFLTPLGMIGFSWLADRGGRRLAAILAYACSIAGVGALAMVRGPGDDFWLWTFVLLFGGSMGSRGPMISTLATLRYRGAHFGRIYGLIAIGMGLGGFLGAWIGGVLHDLTGGYAAVMVLSVVALATAAATLGSEAGARERLSR</sequence>
<feature type="transmembrane region" description="Helical" evidence="4">
    <location>
        <begin position="242"/>
        <end position="260"/>
    </location>
</feature>
<feature type="transmembrane region" description="Helical" evidence="4">
    <location>
        <begin position="332"/>
        <end position="356"/>
    </location>
</feature>